<dbReference type="Proteomes" id="UP001304895">
    <property type="component" value="Unassembled WGS sequence"/>
</dbReference>
<keyword evidence="13" id="KW-1185">Reference proteome</keyword>
<name>A0AAN6ZI56_9PEZI</name>
<feature type="region of interest" description="Disordered" evidence="10">
    <location>
        <begin position="273"/>
        <end position="293"/>
    </location>
</feature>
<evidence type="ECO:0000256" key="2">
    <source>
        <dbReference type="ARBA" id="ARBA00022723"/>
    </source>
</evidence>
<keyword evidence="7" id="KW-0804">Transcription</keyword>
<feature type="region of interest" description="Disordered" evidence="10">
    <location>
        <begin position="473"/>
        <end position="494"/>
    </location>
</feature>
<feature type="domain" description="C2H2-type" evidence="11">
    <location>
        <begin position="140"/>
        <end position="170"/>
    </location>
</feature>
<feature type="compositionally biased region" description="Polar residues" evidence="10">
    <location>
        <begin position="13"/>
        <end position="23"/>
    </location>
</feature>
<evidence type="ECO:0000256" key="4">
    <source>
        <dbReference type="ARBA" id="ARBA00022771"/>
    </source>
</evidence>
<evidence type="ECO:0000256" key="9">
    <source>
        <dbReference type="PROSITE-ProRule" id="PRU00042"/>
    </source>
</evidence>
<feature type="domain" description="C2H2-type" evidence="11">
    <location>
        <begin position="171"/>
        <end position="200"/>
    </location>
</feature>
<gene>
    <name evidence="12" type="ORF">BT67DRAFT_459297</name>
</gene>
<dbReference type="InterPro" id="IPR036236">
    <property type="entry name" value="Znf_C2H2_sf"/>
</dbReference>
<keyword evidence="3" id="KW-0677">Repeat</keyword>
<feature type="compositionally biased region" description="Low complexity" evidence="10">
    <location>
        <begin position="34"/>
        <end position="46"/>
    </location>
</feature>
<evidence type="ECO:0000256" key="5">
    <source>
        <dbReference type="ARBA" id="ARBA00022833"/>
    </source>
</evidence>
<dbReference type="InterPro" id="IPR013087">
    <property type="entry name" value="Znf_C2H2_type"/>
</dbReference>
<keyword evidence="5" id="KW-0862">Zinc</keyword>
<feature type="compositionally biased region" description="Acidic residues" evidence="10">
    <location>
        <begin position="280"/>
        <end position="293"/>
    </location>
</feature>
<protein>
    <recommendedName>
        <fullName evidence="11">C2H2-type domain-containing protein</fullName>
    </recommendedName>
</protein>
<feature type="domain" description="C2H2-type" evidence="11">
    <location>
        <begin position="201"/>
        <end position="232"/>
    </location>
</feature>
<dbReference type="EMBL" id="MU853401">
    <property type="protein sequence ID" value="KAK4138336.1"/>
    <property type="molecule type" value="Genomic_DNA"/>
</dbReference>
<accession>A0AAN6ZI56</accession>
<dbReference type="Pfam" id="PF00096">
    <property type="entry name" value="zf-C2H2"/>
    <property type="match status" value="2"/>
</dbReference>
<evidence type="ECO:0000256" key="7">
    <source>
        <dbReference type="ARBA" id="ARBA00023163"/>
    </source>
</evidence>
<dbReference type="PANTHER" id="PTHR46179:SF13">
    <property type="entry name" value="C2H2-TYPE DOMAIN-CONTAINING PROTEIN"/>
    <property type="match status" value="1"/>
</dbReference>
<evidence type="ECO:0000256" key="3">
    <source>
        <dbReference type="ARBA" id="ARBA00022737"/>
    </source>
</evidence>
<comment type="subcellular location">
    <subcellularLocation>
        <location evidence="1">Nucleus</location>
    </subcellularLocation>
</comment>
<evidence type="ECO:0000313" key="12">
    <source>
        <dbReference type="EMBL" id="KAK4138336.1"/>
    </source>
</evidence>
<keyword evidence="6" id="KW-0805">Transcription regulation</keyword>
<feature type="domain" description="C2H2-type" evidence="11">
    <location>
        <begin position="350"/>
        <end position="380"/>
    </location>
</feature>
<dbReference type="AlphaFoldDB" id="A0AAN6ZI56"/>
<dbReference type="FunFam" id="3.30.160.60:FF:001102">
    <property type="entry name" value="Transcription factor IIIA"/>
    <property type="match status" value="1"/>
</dbReference>
<dbReference type="PROSITE" id="PS50157">
    <property type="entry name" value="ZINC_FINGER_C2H2_2"/>
    <property type="match status" value="5"/>
</dbReference>
<reference evidence="12" key="1">
    <citation type="journal article" date="2023" name="Mol. Phylogenet. Evol.">
        <title>Genome-scale phylogeny and comparative genomics of the fungal order Sordariales.</title>
        <authorList>
            <person name="Hensen N."/>
            <person name="Bonometti L."/>
            <person name="Westerberg I."/>
            <person name="Brannstrom I.O."/>
            <person name="Guillou S."/>
            <person name="Cros-Aarteil S."/>
            <person name="Calhoun S."/>
            <person name="Haridas S."/>
            <person name="Kuo A."/>
            <person name="Mondo S."/>
            <person name="Pangilinan J."/>
            <person name="Riley R."/>
            <person name="LaButti K."/>
            <person name="Andreopoulos B."/>
            <person name="Lipzen A."/>
            <person name="Chen C."/>
            <person name="Yan M."/>
            <person name="Daum C."/>
            <person name="Ng V."/>
            <person name="Clum A."/>
            <person name="Steindorff A."/>
            <person name="Ohm R.A."/>
            <person name="Martin F."/>
            <person name="Silar P."/>
            <person name="Natvig D.O."/>
            <person name="Lalanne C."/>
            <person name="Gautier V."/>
            <person name="Ament-Velasquez S.L."/>
            <person name="Kruys A."/>
            <person name="Hutchinson M.I."/>
            <person name="Powell A.J."/>
            <person name="Barry K."/>
            <person name="Miller A.N."/>
            <person name="Grigoriev I.V."/>
            <person name="Debuchy R."/>
            <person name="Gladieux P."/>
            <person name="Hiltunen Thoren M."/>
            <person name="Johannesson H."/>
        </authorList>
    </citation>
    <scope>NUCLEOTIDE SEQUENCE</scope>
    <source>
        <strain evidence="12">CBS 123565</strain>
    </source>
</reference>
<dbReference type="SUPFAM" id="SSF57667">
    <property type="entry name" value="beta-beta-alpha zinc fingers"/>
    <property type="match status" value="3"/>
</dbReference>
<evidence type="ECO:0000256" key="1">
    <source>
        <dbReference type="ARBA" id="ARBA00004123"/>
    </source>
</evidence>
<sequence>MKRKAPNRDGPQSGPSKRQQTLPFQPVDLALRQARSPSSAAAPRPSTENSTPTSSLPDHDDDDDHDHDHDNYGNPSAPPADNPDTPAGTSIPSTAHTSRTRKFPSDLKTIPCTYPSCAKTFNRPARLAAHLRSHTNDRPHRCPYPACDKTYLEEKHLAQHVKGSHTHERRYACPEAGCGKAFVTATRLRRHAAVHEGRERFRCRGHGDCAASFRKHQTLQRHVRVAHLGLAAFVCAAAGAACEAGFDTAGALRRHVEREHGAVKFWCEECGGGGGGGGGGEDEDEDEDEDADADAGARVGFRTLLALQTHMRREHVDCVFCEVKCASQAELERHVDMYHSGTTVEDRKTVECTWDGCGKKFTRVSNLNTHIRTAHQGLRFVCGQVDTFETADIADWNWMEEGCQQTFVSRLKLEEHVRFIHLGRKRPPKVYTVQSALPGEADEMSAAVPTRTIPCSAAGCDAKFVRHHDLEKHLQSGHGEPHEAHEDPIDPRLHDAPAEEAADDEQYWIEAAVTPVDEQAGFDMEWTEMRRLIDLDSLVEKKE</sequence>
<keyword evidence="8" id="KW-0539">Nucleus</keyword>
<keyword evidence="2" id="KW-0479">Metal-binding</keyword>
<evidence type="ECO:0000256" key="10">
    <source>
        <dbReference type="SAM" id="MobiDB-lite"/>
    </source>
</evidence>
<dbReference type="GO" id="GO:0005634">
    <property type="term" value="C:nucleus"/>
    <property type="evidence" value="ECO:0007669"/>
    <property type="project" value="UniProtKB-SubCell"/>
</dbReference>
<organism evidence="12 13">
    <name type="scientific">Trichocladium antarcticum</name>
    <dbReference type="NCBI Taxonomy" id="1450529"/>
    <lineage>
        <taxon>Eukaryota</taxon>
        <taxon>Fungi</taxon>
        <taxon>Dikarya</taxon>
        <taxon>Ascomycota</taxon>
        <taxon>Pezizomycotina</taxon>
        <taxon>Sordariomycetes</taxon>
        <taxon>Sordariomycetidae</taxon>
        <taxon>Sordariales</taxon>
        <taxon>Chaetomiaceae</taxon>
        <taxon>Trichocladium</taxon>
    </lineage>
</organism>
<evidence type="ECO:0000256" key="8">
    <source>
        <dbReference type="ARBA" id="ARBA00023242"/>
    </source>
</evidence>
<evidence type="ECO:0000259" key="11">
    <source>
        <dbReference type="PROSITE" id="PS50157"/>
    </source>
</evidence>
<dbReference type="Gene3D" id="3.30.160.60">
    <property type="entry name" value="Classic Zinc Finger"/>
    <property type="match status" value="5"/>
</dbReference>
<dbReference type="GO" id="GO:0008270">
    <property type="term" value="F:zinc ion binding"/>
    <property type="evidence" value="ECO:0007669"/>
    <property type="project" value="UniProtKB-KW"/>
</dbReference>
<reference evidence="12" key="2">
    <citation type="submission" date="2023-05" db="EMBL/GenBank/DDBJ databases">
        <authorList>
            <consortium name="Lawrence Berkeley National Laboratory"/>
            <person name="Steindorff A."/>
            <person name="Hensen N."/>
            <person name="Bonometti L."/>
            <person name="Westerberg I."/>
            <person name="Brannstrom I.O."/>
            <person name="Guillou S."/>
            <person name="Cros-Aarteil S."/>
            <person name="Calhoun S."/>
            <person name="Haridas S."/>
            <person name="Kuo A."/>
            <person name="Mondo S."/>
            <person name="Pangilinan J."/>
            <person name="Riley R."/>
            <person name="Labutti K."/>
            <person name="Andreopoulos B."/>
            <person name="Lipzen A."/>
            <person name="Chen C."/>
            <person name="Yanf M."/>
            <person name="Daum C."/>
            <person name="Ng V."/>
            <person name="Clum A."/>
            <person name="Ohm R."/>
            <person name="Martin F."/>
            <person name="Silar P."/>
            <person name="Natvig D."/>
            <person name="Lalanne C."/>
            <person name="Gautier V."/>
            <person name="Ament-Velasquez S.L."/>
            <person name="Kruys A."/>
            <person name="Hutchinson M.I."/>
            <person name="Powell A.J."/>
            <person name="Barry K."/>
            <person name="Miller A.N."/>
            <person name="Grigoriev I.V."/>
            <person name="Debuchy R."/>
            <person name="Gladieux P."/>
            <person name="Thoren M.H."/>
            <person name="Johannesson H."/>
        </authorList>
    </citation>
    <scope>NUCLEOTIDE SEQUENCE</scope>
    <source>
        <strain evidence="12">CBS 123565</strain>
    </source>
</reference>
<dbReference type="SMART" id="SM00355">
    <property type="entry name" value="ZnF_C2H2"/>
    <property type="match status" value="9"/>
</dbReference>
<dbReference type="PROSITE" id="PS00028">
    <property type="entry name" value="ZINC_FINGER_C2H2_1"/>
    <property type="match status" value="6"/>
</dbReference>
<evidence type="ECO:0000313" key="13">
    <source>
        <dbReference type="Proteomes" id="UP001304895"/>
    </source>
</evidence>
<feature type="compositionally biased region" description="Polar residues" evidence="10">
    <location>
        <begin position="47"/>
        <end position="56"/>
    </location>
</feature>
<feature type="compositionally biased region" description="Polar residues" evidence="10">
    <location>
        <begin position="87"/>
        <end position="97"/>
    </location>
</feature>
<dbReference type="PANTHER" id="PTHR46179">
    <property type="entry name" value="ZINC FINGER PROTEIN"/>
    <property type="match status" value="1"/>
</dbReference>
<evidence type="ECO:0000256" key="6">
    <source>
        <dbReference type="ARBA" id="ARBA00023015"/>
    </source>
</evidence>
<keyword evidence="4 9" id="KW-0863">Zinc-finger</keyword>
<proteinExistence type="predicted"/>
<comment type="caution">
    <text evidence="12">The sequence shown here is derived from an EMBL/GenBank/DDBJ whole genome shotgun (WGS) entry which is preliminary data.</text>
</comment>
<feature type="domain" description="C2H2-type" evidence="11">
    <location>
        <begin position="110"/>
        <end position="139"/>
    </location>
</feature>
<feature type="region of interest" description="Disordered" evidence="10">
    <location>
        <begin position="1"/>
        <end position="102"/>
    </location>
</feature>
<dbReference type="InterPro" id="IPR051061">
    <property type="entry name" value="Zinc_finger_trans_reg"/>
</dbReference>
<dbReference type="GO" id="GO:0006357">
    <property type="term" value="P:regulation of transcription by RNA polymerase II"/>
    <property type="evidence" value="ECO:0007669"/>
    <property type="project" value="TreeGrafter"/>
</dbReference>